<organism evidence="1 2">
    <name type="scientific">Diphasiastrum complanatum</name>
    <name type="common">Issler's clubmoss</name>
    <name type="synonym">Lycopodium complanatum</name>
    <dbReference type="NCBI Taxonomy" id="34168"/>
    <lineage>
        <taxon>Eukaryota</taxon>
        <taxon>Viridiplantae</taxon>
        <taxon>Streptophyta</taxon>
        <taxon>Embryophyta</taxon>
        <taxon>Tracheophyta</taxon>
        <taxon>Lycopodiopsida</taxon>
        <taxon>Lycopodiales</taxon>
        <taxon>Lycopodiaceae</taxon>
        <taxon>Lycopodioideae</taxon>
        <taxon>Diphasiastrum</taxon>
    </lineage>
</organism>
<proteinExistence type="predicted"/>
<protein>
    <submittedName>
        <fullName evidence="1">Uncharacterized protein</fullName>
    </submittedName>
</protein>
<dbReference type="Proteomes" id="UP001162992">
    <property type="component" value="Chromosome 12"/>
</dbReference>
<comment type="caution">
    <text evidence="1">The sequence shown here is derived from an EMBL/GenBank/DDBJ whole genome shotgun (WGS) entry which is preliminary data.</text>
</comment>
<name>A0ACC2BZ45_DIPCM</name>
<gene>
    <name evidence="1" type="ORF">O6H91_12G016600</name>
</gene>
<evidence type="ECO:0000313" key="2">
    <source>
        <dbReference type="Proteomes" id="UP001162992"/>
    </source>
</evidence>
<dbReference type="EMBL" id="CM055103">
    <property type="protein sequence ID" value="KAJ7535053.1"/>
    <property type="molecule type" value="Genomic_DNA"/>
</dbReference>
<reference evidence="2" key="1">
    <citation type="journal article" date="2024" name="Proc. Natl. Acad. Sci. U.S.A.">
        <title>Extraordinary preservation of gene collinearity over three hundred million years revealed in homosporous lycophytes.</title>
        <authorList>
            <person name="Li C."/>
            <person name="Wickell D."/>
            <person name="Kuo L.Y."/>
            <person name="Chen X."/>
            <person name="Nie B."/>
            <person name="Liao X."/>
            <person name="Peng D."/>
            <person name="Ji J."/>
            <person name="Jenkins J."/>
            <person name="Williams M."/>
            <person name="Shu S."/>
            <person name="Plott C."/>
            <person name="Barry K."/>
            <person name="Rajasekar S."/>
            <person name="Grimwood J."/>
            <person name="Han X."/>
            <person name="Sun S."/>
            <person name="Hou Z."/>
            <person name="He W."/>
            <person name="Dai G."/>
            <person name="Sun C."/>
            <person name="Schmutz J."/>
            <person name="Leebens-Mack J.H."/>
            <person name="Li F.W."/>
            <person name="Wang L."/>
        </authorList>
    </citation>
    <scope>NUCLEOTIDE SEQUENCE [LARGE SCALE GENOMIC DNA]</scope>
    <source>
        <strain evidence="2">cv. PW_Plant_1</strain>
    </source>
</reference>
<accession>A0ACC2BZ45</accession>
<evidence type="ECO:0000313" key="1">
    <source>
        <dbReference type="EMBL" id="KAJ7535053.1"/>
    </source>
</evidence>
<sequence length="613" mass="68484">MFKAVAAPMCGCEPGAVVWIWQWFGDCVHTRWELVAFLVGVTSIFFWLVAQMPQYVNNIIRQNTDALSPWFLFQWLGGDLFNLLGCLLTGNQLATETFTAFYFIFADCMVISQYVYYQVRNRDKKGHYSYSCDSDESLHKPSFGYKDFMLGGKYALKKSSLTAIINENMNCFVGKNEIHGRNLLDHCSLFKSDVEDQLYSIVQPANGIVADNFQGDSTLRIEFCGPSERKIMVEQPAERQNALEQGIGEQSSGSEQLRIQAPALTLQQSFKKAVCDSQLTDTRRADLISNALNPLRMNVDAVPREVFLQDFQDEKQLRCGKKVLVLPVKQQLGSRSLHRHLRRVVMEYGLEYGPPSVSRLNVNHMLRLKKFDLKRKSEKPDKIPALPVFKSNAQLRKSLCLATSMAVGSSRCHGAEGSSLLQNLAVQMNTPNFAKYFTSVTGSIAGRRNLKSLEQSVGTSGHVLKLQQILGGFWSSAVVLDHLNTSNEKLAFLPCNDSNQGLWWPQRIGLLFGWASSVLYLGSRISQLVKNNQRKSAEGLSLAMVMCALLANLTYGLAILMRTNSWEDIVGKAPWVVGSLGTVSLDIAILLQAQYFKNRCGVGCASEYTPLLA</sequence>
<keyword evidence="2" id="KW-1185">Reference proteome</keyword>